<dbReference type="AlphaFoldDB" id="A0A8I3ZYW5"/>
<reference evidence="1 2" key="1">
    <citation type="submission" date="2009-03" db="EMBL/GenBank/DDBJ databases">
        <authorList>
            <person name="Warren W."/>
            <person name="Ye L."/>
            <person name="Minx P."/>
            <person name="Worley K."/>
            <person name="Gibbs R."/>
            <person name="Wilson R.K."/>
        </authorList>
    </citation>
    <scope>NUCLEOTIDE SEQUENCE [LARGE SCALE GENOMIC DNA]</scope>
</reference>
<reference evidence="1" key="3">
    <citation type="submission" date="2025-09" db="UniProtKB">
        <authorList>
            <consortium name="Ensembl"/>
        </authorList>
    </citation>
    <scope>IDENTIFICATION</scope>
</reference>
<dbReference type="PANTHER" id="PTHR46254">
    <property type="entry name" value="PROTEIN GVQW1-RELATED"/>
    <property type="match status" value="1"/>
</dbReference>
<dbReference type="Proteomes" id="UP000008225">
    <property type="component" value="Chromosome 1"/>
</dbReference>
<reference evidence="1" key="2">
    <citation type="submission" date="2025-08" db="UniProtKB">
        <authorList>
            <consortium name="Ensembl"/>
        </authorList>
    </citation>
    <scope>IDENTIFICATION</scope>
</reference>
<protein>
    <submittedName>
        <fullName evidence="1">Uncharacterized protein</fullName>
    </submittedName>
</protein>
<dbReference type="PRINTS" id="PR02045">
    <property type="entry name" value="F138DOMAIN"/>
</dbReference>
<dbReference type="GeneTree" id="ENSGT00940000161627"/>
<evidence type="ECO:0000313" key="1">
    <source>
        <dbReference type="Ensembl" id="ENSCJAP00000080723.1"/>
    </source>
</evidence>
<dbReference type="Ensembl" id="ENSCJAT00000126481.1">
    <property type="protein sequence ID" value="ENSCJAP00000080723.1"/>
    <property type="gene ID" value="ENSCJAG00000082824.1"/>
</dbReference>
<organism evidence="1 2">
    <name type="scientific">Callithrix jacchus</name>
    <name type="common">White-tufted-ear marmoset</name>
    <name type="synonym">Simia Jacchus</name>
    <dbReference type="NCBI Taxonomy" id="9483"/>
    <lineage>
        <taxon>Eukaryota</taxon>
        <taxon>Metazoa</taxon>
        <taxon>Chordata</taxon>
        <taxon>Craniata</taxon>
        <taxon>Vertebrata</taxon>
        <taxon>Euteleostomi</taxon>
        <taxon>Mammalia</taxon>
        <taxon>Eutheria</taxon>
        <taxon>Euarchontoglires</taxon>
        <taxon>Primates</taxon>
        <taxon>Haplorrhini</taxon>
        <taxon>Platyrrhini</taxon>
        <taxon>Cebidae</taxon>
        <taxon>Callitrichinae</taxon>
        <taxon>Callithrix</taxon>
        <taxon>Callithrix</taxon>
    </lineage>
</organism>
<evidence type="ECO:0000313" key="2">
    <source>
        <dbReference type="Proteomes" id="UP000008225"/>
    </source>
</evidence>
<accession>A0A8I3ZYW5</accession>
<proteinExistence type="predicted"/>
<dbReference type="PANTHER" id="PTHR46254:SF3">
    <property type="entry name" value="SECRETED PROTEIN"/>
    <property type="match status" value="1"/>
</dbReference>
<name>A0A8I3ZYW5_CALJA</name>
<sequence length="120" mass="13461">MEGSAWDSEWWRHPLRRWFSTLCRHCGCFWDSGRQGFALSPRLECSDANVGSLQTLPPRFKRFSCVSLLSSWDYRCVPLHQLIFICLAEMGFHCIGQAGLKFPTSGDSSASASQSAGIKV</sequence>
<dbReference type="OMA" id="CIFFIEM"/>
<keyword evidence="2" id="KW-1185">Reference proteome</keyword>